<sequence length="86" mass="9780">MVGTTLSHELRSYIQSQYNQGILDHNFDRVQSFQNEETPRFVMEVLGMFSHDADDMIKQVTTYLESPTVNFLSVVNVAHQLKGSSA</sequence>
<dbReference type="EMBL" id="AWWV01008020">
    <property type="protein sequence ID" value="OMO93868.1"/>
    <property type="molecule type" value="Genomic_DNA"/>
</dbReference>
<evidence type="ECO:0000313" key="7">
    <source>
        <dbReference type="Proteomes" id="UP000188268"/>
    </source>
</evidence>
<dbReference type="STRING" id="210143.A0A1R3JGA7"/>
<dbReference type="Gene3D" id="1.20.120.160">
    <property type="entry name" value="HPT domain"/>
    <property type="match status" value="1"/>
</dbReference>
<keyword evidence="3" id="KW-0597">Phosphoprotein</keyword>
<dbReference type="OMA" id="NEETPRF"/>
<comment type="caution">
    <text evidence="6">The sequence shown here is derived from an EMBL/GenBank/DDBJ whole genome shotgun (WGS) entry which is preliminary data.</text>
</comment>
<reference evidence="6 7" key="1">
    <citation type="submission" date="2013-09" db="EMBL/GenBank/DDBJ databases">
        <title>Corchorus capsularis genome sequencing.</title>
        <authorList>
            <person name="Alam M."/>
            <person name="Haque M.S."/>
            <person name="Islam M.S."/>
            <person name="Emdad E.M."/>
            <person name="Islam M.M."/>
            <person name="Ahmed B."/>
            <person name="Halim A."/>
            <person name="Hossen Q.M.M."/>
            <person name="Hossain M.Z."/>
            <person name="Ahmed R."/>
            <person name="Khan M.M."/>
            <person name="Islam R."/>
            <person name="Rashid M.M."/>
            <person name="Khan S.A."/>
            <person name="Rahman M.S."/>
            <person name="Alam M."/>
        </authorList>
    </citation>
    <scope>NUCLEOTIDE SEQUENCE [LARGE SCALE GENOMIC DNA]</scope>
    <source>
        <strain evidence="7">cv. CVL-1</strain>
        <tissue evidence="6">Whole seedling</tissue>
    </source>
</reference>
<dbReference type="AlphaFoldDB" id="A0A1R3JGA7"/>
<comment type="function">
    <text evidence="4">Functions as a two-component phosphorelay mediators between cytokinin sensor histidine kinases and response regulators (B-type ARRs). Plays an important role in propagating cytokinin signal transduction.</text>
</comment>
<dbReference type="OrthoDB" id="591185at2759"/>
<evidence type="ECO:0000256" key="3">
    <source>
        <dbReference type="PROSITE-ProRule" id="PRU00110"/>
    </source>
</evidence>
<name>A0A1R3JGA7_COCAP</name>
<dbReference type="SUPFAM" id="SSF47226">
    <property type="entry name" value="Histidine-containing phosphotransfer domain, HPT domain"/>
    <property type="match status" value="1"/>
</dbReference>
<protein>
    <recommendedName>
        <fullName evidence="4">Histidine-containing phosphotransfer protein</fullName>
    </recommendedName>
</protein>
<comment type="domain">
    <text evidence="4">Histidine-containing phosphotransfer domain (HPt) contains an active histidine that mediates the phosphotransfer.</text>
</comment>
<feature type="domain" description="HPt" evidence="5">
    <location>
        <begin position="38"/>
        <end position="86"/>
    </location>
</feature>
<keyword evidence="7" id="KW-1185">Reference proteome</keyword>
<dbReference type="PANTHER" id="PTHR28242">
    <property type="entry name" value="PHOSPHORELAY INTERMEDIATE PROTEIN YPD1"/>
    <property type="match status" value="1"/>
</dbReference>
<feature type="non-terminal residue" evidence="6">
    <location>
        <position position="86"/>
    </location>
</feature>
<evidence type="ECO:0000313" key="6">
    <source>
        <dbReference type="EMBL" id="OMO93868.1"/>
    </source>
</evidence>
<dbReference type="InterPro" id="IPR045871">
    <property type="entry name" value="AHP1-5/YPD1"/>
</dbReference>
<gene>
    <name evidence="6" type="ORF">CCACVL1_06313</name>
</gene>
<organism evidence="6 7">
    <name type="scientific">Corchorus capsularis</name>
    <name type="common">Jute</name>
    <dbReference type="NCBI Taxonomy" id="210143"/>
    <lineage>
        <taxon>Eukaryota</taxon>
        <taxon>Viridiplantae</taxon>
        <taxon>Streptophyta</taxon>
        <taxon>Embryophyta</taxon>
        <taxon>Tracheophyta</taxon>
        <taxon>Spermatophyta</taxon>
        <taxon>Magnoliopsida</taxon>
        <taxon>eudicotyledons</taxon>
        <taxon>Gunneridae</taxon>
        <taxon>Pentapetalae</taxon>
        <taxon>rosids</taxon>
        <taxon>malvids</taxon>
        <taxon>Malvales</taxon>
        <taxon>Malvaceae</taxon>
        <taxon>Grewioideae</taxon>
        <taxon>Apeibeae</taxon>
        <taxon>Corchorus</taxon>
    </lineage>
</organism>
<dbReference type="GO" id="GO:0009927">
    <property type="term" value="F:histidine phosphotransfer kinase activity"/>
    <property type="evidence" value="ECO:0007669"/>
    <property type="project" value="UniProtKB-UniRule"/>
</dbReference>
<comment type="subcellular location">
    <subcellularLocation>
        <location evidence="4">Cytoplasm</location>
        <location evidence="4">Cytosol</location>
    </subcellularLocation>
    <subcellularLocation>
        <location evidence="4">Nucleus</location>
    </subcellularLocation>
</comment>
<accession>A0A1R3JGA7</accession>
<feature type="modified residue" description="Phosphohistidine" evidence="3">
    <location>
        <position position="79"/>
    </location>
</feature>
<dbReference type="PROSITE" id="PS50894">
    <property type="entry name" value="HPT"/>
    <property type="match status" value="1"/>
</dbReference>
<evidence type="ECO:0000256" key="1">
    <source>
        <dbReference type="ARBA" id="ARBA00022864"/>
    </source>
</evidence>
<dbReference type="InterPro" id="IPR036641">
    <property type="entry name" value="HPT_dom_sf"/>
</dbReference>
<dbReference type="GO" id="GO:0009736">
    <property type="term" value="P:cytokinin-activated signaling pathway"/>
    <property type="evidence" value="ECO:0007669"/>
    <property type="project" value="UniProtKB-KW"/>
</dbReference>
<dbReference type="GO" id="GO:0005829">
    <property type="term" value="C:cytosol"/>
    <property type="evidence" value="ECO:0007669"/>
    <property type="project" value="UniProtKB-SubCell"/>
</dbReference>
<dbReference type="Proteomes" id="UP000188268">
    <property type="component" value="Unassembled WGS sequence"/>
</dbReference>
<dbReference type="GO" id="GO:0005634">
    <property type="term" value="C:nucleus"/>
    <property type="evidence" value="ECO:0007669"/>
    <property type="project" value="UniProtKB-SubCell"/>
</dbReference>
<evidence type="ECO:0000256" key="2">
    <source>
        <dbReference type="ARBA" id="ARBA00023012"/>
    </source>
</evidence>
<proteinExistence type="predicted"/>
<evidence type="ECO:0000259" key="5">
    <source>
        <dbReference type="PROSITE" id="PS50894"/>
    </source>
</evidence>
<keyword evidence="1 4" id="KW-0932">Cytokinin signaling pathway</keyword>
<keyword evidence="2 4" id="KW-0902">Two-component regulatory system</keyword>
<dbReference type="InterPro" id="IPR008207">
    <property type="entry name" value="Sig_transdc_His_kin_Hpt_dom"/>
</dbReference>
<evidence type="ECO:0000256" key="4">
    <source>
        <dbReference type="RuleBase" id="RU369004"/>
    </source>
</evidence>
<dbReference type="PANTHER" id="PTHR28242:SF30">
    <property type="entry name" value="HISTIDINE-CONTAINING PHOSPHOTRANSFER PROTEIN 2"/>
    <property type="match status" value="1"/>
</dbReference>
<dbReference type="GO" id="GO:0043424">
    <property type="term" value="F:protein histidine kinase binding"/>
    <property type="evidence" value="ECO:0007669"/>
    <property type="project" value="UniProtKB-UniRule"/>
</dbReference>
<dbReference type="Gramene" id="OMO93868">
    <property type="protein sequence ID" value="OMO93868"/>
    <property type="gene ID" value="CCACVL1_06313"/>
</dbReference>
<dbReference type="GO" id="GO:0000160">
    <property type="term" value="P:phosphorelay signal transduction system"/>
    <property type="evidence" value="ECO:0007669"/>
    <property type="project" value="UniProtKB-UniRule"/>
</dbReference>